<reference evidence="1" key="1">
    <citation type="submission" date="2014-09" db="EMBL/GenBank/DDBJ databases">
        <authorList>
            <person name="Magalhaes I.L.F."/>
            <person name="Oliveira U."/>
            <person name="Santos F.R."/>
            <person name="Vidigal T.H.D.A."/>
            <person name="Brescovit A.D."/>
            <person name="Santos A.J."/>
        </authorList>
    </citation>
    <scope>NUCLEOTIDE SEQUENCE</scope>
    <source>
        <tissue evidence="1">Shoot tissue taken approximately 20 cm above the soil surface</tissue>
    </source>
</reference>
<reference evidence="1" key="2">
    <citation type="journal article" date="2015" name="Data Brief">
        <title>Shoot transcriptome of the giant reed, Arundo donax.</title>
        <authorList>
            <person name="Barrero R.A."/>
            <person name="Guerrero F.D."/>
            <person name="Moolhuijzen P."/>
            <person name="Goolsby J.A."/>
            <person name="Tidwell J."/>
            <person name="Bellgard S.E."/>
            <person name="Bellgard M.I."/>
        </authorList>
    </citation>
    <scope>NUCLEOTIDE SEQUENCE</scope>
    <source>
        <tissue evidence="1">Shoot tissue taken approximately 20 cm above the soil surface</tissue>
    </source>
</reference>
<proteinExistence type="predicted"/>
<accession>A0A0A8XXS4</accession>
<dbReference type="EMBL" id="GBRH01280342">
    <property type="protein sequence ID" value="JAD17553.1"/>
    <property type="molecule type" value="Transcribed_RNA"/>
</dbReference>
<name>A0A0A8XXS4_ARUDO</name>
<protein>
    <submittedName>
        <fullName evidence="1">Uncharacterized protein</fullName>
    </submittedName>
</protein>
<dbReference type="AlphaFoldDB" id="A0A0A8XXS4"/>
<sequence>MPCSVLRYHHVYSRSAPSSCKDKPLTHTSPSDLVELEFDLTREELDLVEQSSI</sequence>
<evidence type="ECO:0000313" key="1">
    <source>
        <dbReference type="EMBL" id="JAD17553.1"/>
    </source>
</evidence>
<organism evidence="1">
    <name type="scientific">Arundo donax</name>
    <name type="common">Giant reed</name>
    <name type="synonym">Donax arundinaceus</name>
    <dbReference type="NCBI Taxonomy" id="35708"/>
    <lineage>
        <taxon>Eukaryota</taxon>
        <taxon>Viridiplantae</taxon>
        <taxon>Streptophyta</taxon>
        <taxon>Embryophyta</taxon>
        <taxon>Tracheophyta</taxon>
        <taxon>Spermatophyta</taxon>
        <taxon>Magnoliopsida</taxon>
        <taxon>Liliopsida</taxon>
        <taxon>Poales</taxon>
        <taxon>Poaceae</taxon>
        <taxon>PACMAD clade</taxon>
        <taxon>Arundinoideae</taxon>
        <taxon>Arundineae</taxon>
        <taxon>Arundo</taxon>
    </lineage>
</organism>